<dbReference type="PROSITE" id="PS51257">
    <property type="entry name" value="PROKAR_LIPOPROTEIN"/>
    <property type="match status" value="1"/>
</dbReference>
<feature type="compositionally biased region" description="Low complexity" evidence="1">
    <location>
        <begin position="30"/>
        <end position="45"/>
    </location>
</feature>
<evidence type="ECO:0000256" key="1">
    <source>
        <dbReference type="SAM" id="MobiDB-lite"/>
    </source>
</evidence>
<evidence type="ECO:0000313" key="3">
    <source>
        <dbReference type="EMBL" id="MDO1534331.1"/>
    </source>
</evidence>
<dbReference type="RefSeq" id="WP_301811886.1">
    <property type="nucleotide sequence ID" value="NZ_JAUJZH010000013.1"/>
</dbReference>
<evidence type="ECO:0000256" key="2">
    <source>
        <dbReference type="SAM" id="SignalP"/>
    </source>
</evidence>
<feature type="region of interest" description="Disordered" evidence="1">
    <location>
        <begin position="30"/>
        <end position="61"/>
    </location>
</feature>
<sequence>MILRTSSTALAVLAALSVLAGCAGQSRNQAEPAAAAKPEPVAAAPAPAPAKPEVPSTGKTTYDQVLKMVRGARGDEAKLDKALVGKDLSARIAKVKGAGDDFAVRPADPVRFRCDEGESFAGGQVSSRIVGVDWSADTKRALLQLDRCGPAPAVAASSAPKAAPAAAPAAAARAAAPAARTGAKPGMDAQGNVIDSSKIEAGSGRTVKGMNDYEGEITGNPAPNTKFTQLQIGMSLKQVTDIAGQPTDSGAYVTGKAFIPFYFGGDRTRIELAYKGQGRLIFAGGNPGNISGGNLVWIIHNANDTGYR</sequence>
<keyword evidence="2" id="KW-0732">Signal</keyword>
<comment type="caution">
    <text evidence="3">The sequence shown here is derived from an EMBL/GenBank/DDBJ whole genome shotgun (WGS) entry which is preliminary data.</text>
</comment>
<reference evidence="3" key="1">
    <citation type="submission" date="2023-06" db="EMBL/GenBank/DDBJ databases">
        <authorList>
            <person name="Jiang Y."/>
            <person name="Liu Q."/>
        </authorList>
    </citation>
    <scope>NUCLEOTIDE SEQUENCE</scope>
    <source>
        <strain evidence="3">CGMCC 1.12090</strain>
    </source>
</reference>
<feature type="chain" id="PRO_5046352127" evidence="2">
    <location>
        <begin position="21"/>
        <end position="308"/>
    </location>
</feature>
<accession>A0ABT8S5Y4</accession>
<dbReference type="EMBL" id="JAUKVY010000013">
    <property type="protein sequence ID" value="MDO1534331.1"/>
    <property type="molecule type" value="Genomic_DNA"/>
</dbReference>
<evidence type="ECO:0000313" key="4">
    <source>
        <dbReference type="Proteomes" id="UP001169027"/>
    </source>
</evidence>
<feature type="signal peptide" evidence="2">
    <location>
        <begin position="1"/>
        <end position="20"/>
    </location>
</feature>
<protein>
    <submittedName>
        <fullName evidence="3">Uncharacterized protein</fullName>
    </submittedName>
</protein>
<keyword evidence="4" id="KW-1185">Reference proteome</keyword>
<proteinExistence type="predicted"/>
<dbReference type="Proteomes" id="UP001169027">
    <property type="component" value="Unassembled WGS sequence"/>
</dbReference>
<organism evidence="3 4">
    <name type="scientific">Variovorax ginsengisoli</name>
    <dbReference type="NCBI Taxonomy" id="363844"/>
    <lineage>
        <taxon>Bacteria</taxon>
        <taxon>Pseudomonadati</taxon>
        <taxon>Pseudomonadota</taxon>
        <taxon>Betaproteobacteria</taxon>
        <taxon>Burkholderiales</taxon>
        <taxon>Comamonadaceae</taxon>
        <taxon>Variovorax</taxon>
    </lineage>
</organism>
<gene>
    <name evidence="3" type="ORF">Q2T77_18740</name>
</gene>
<name>A0ABT8S5Y4_9BURK</name>